<dbReference type="Pfam" id="PF00375">
    <property type="entry name" value="SDF"/>
    <property type="match status" value="3"/>
</dbReference>
<feature type="compositionally biased region" description="Low complexity" evidence="7">
    <location>
        <begin position="1135"/>
        <end position="1147"/>
    </location>
</feature>
<dbReference type="EMBL" id="JNBS01000889">
    <property type="protein sequence ID" value="OQS03459.1"/>
    <property type="molecule type" value="Genomic_DNA"/>
</dbReference>
<feature type="transmembrane region" description="Helical" evidence="8">
    <location>
        <begin position="945"/>
        <end position="969"/>
    </location>
</feature>
<feature type="transmembrane region" description="Helical" evidence="8">
    <location>
        <begin position="315"/>
        <end position="343"/>
    </location>
</feature>
<reference evidence="9 10" key="1">
    <citation type="journal article" date="2014" name="Genome Biol. Evol.">
        <title>The secreted proteins of Achlya hypogyna and Thraustotheca clavata identify the ancestral oomycete secretome and reveal gene acquisitions by horizontal gene transfer.</title>
        <authorList>
            <person name="Misner I."/>
            <person name="Blouin N."/>
            <person name="Leonard G."/>
            <person name="Richards T.A."/>
            <person name="Lane C.E."/>
        </authorList>
    </citation>
    <scope>NUCLEOTIDE SEQUENCE [LARGE SCALE GENOMIC DNA]</scope>
    <source>
        <strain evidence="9 10">ATCC 34112</strain>
    </source>
</reference>
<feature type="transmembrane region" description="Helical" evidence="8">
    <location>
        <begin position="444"/>
        <end position="461"/>
    </location>
</feature>
<keyword evidence="5 8" id="KW-1133">Transmembrane helix</keyword>
<comment type="caution">
    <text evidence="9">The sequence shown here is derived from an EMBL/GenBank/DDBJ whole genome shotgun (WGS) entry which is preliminary data.</text>
</comment>
<keyword evidence="6 8" id="KW-0472">Membrane</keyword>
<feature type="transmembrane region" description="Helical" evidence="8">
    <location>
        <begin position="468"/>
        <end position="492"/>
    </location>
</feature>
<feature type="region of interest" description="Disordered" evidence="7">
    <location>
        <begin position="587"/>
        <end position="632"/>
    </location>
</feature>
<dbReference type="Gene3D" id="1.10.3860.10">
    <property type="entry name" value="Sodium:dicarboxylate symporter"/>
    <property type="match status" value="3"/>
</dbReference>
<evidence type="ECO:0000256" key="3">
    <source>
        <dbReference type="ARBA" id="ARBA00022475"/>
    </source>
</evidence>
<feature type="transmembrane region" description="Helical" evidence="8">
    <location>
        <begin position="1529"/>
        <end position="1553"/>
    </location>
</feature>
<name>A0A1V9ZZR8_9STRA</name>
<keyword evidence="2" id="KW-0813">Transport</keyword>
<feature type="transmembrane region" description="Helical" evidence="8">
    <location>
        <begin position="162"/>
        <end position="182"/>
    </location>
</feature>
<feature type="compositionally biased region" description="Basic and acidic residues" evidence="7">
    <location>
        <begin position="1187"/>
        <end position="1199"/>
    </location>
</feature>
<feature type="transmembrane region" description="Helical" evidence="8">
    <location>
        <begin position="82"/>
        <end position="104"/>
    </location>
</feature>
<dbReference type="InterPro" id="IPR036458">
    <property type="entry name" value="Na:dicarbo_symporter_sf"/>
</dbReference>
<dbReference type="PANTHER" id="PTHR42865:SF7">
    <property type="entry name" value="PROTON_GLUTAMATE-ASPARTATE SYMPORTER"/>
    <property type="match status" value="1"/>
</dbReference>
<evidence type="ECO:0000313" key="10">
    <source>
        <dbReference type="Proteomes" id="UP000243217"/>
    </source>
</evidence>
<evidence type="ECO:0000256" key="6">
    <source>
        <dbReference type="ARBA" id="ARBA00023136"/>
    </source>
</evidence>
<feature type="transmembrane region" description="Helical" evidence="8">
    <location>
        <begin position="124"/>
        <end position="150"/>
    </location>
</feature>
<evidence type="ECO:0000313" key="9">
    <source>
        <dbReference type="EMBL" id="OQS03459.1"/>
    </source>
</evidence>
<feature type="transmembrane region" description="Helical" evidence="8">
    <location>
        <begin position="863"/>
        <end position="883"/>
    </location>
</feature>
<gene>
    <name evidence="9" type="ORF">THRCLA_21162</name>
</gene>
<feature type="transmembrane region" description="Helical" evidence="8">
    <location>
        <begin position="1330"/>
        <end position="1351"/>
    </location>
</feature>
<feature type="transmembrane region" description="Helical" evidence="8">
    <location>
        <begin position="904"/>
        <end position="925"/>
    </location>
</feature>
<evidence type="ECO:0000256" key="2">
    <source>
        <dbReference type="ARBA" id="ARBA00022448"/>
    </source>
</evidence>
<dbReference type="OrthoDB" id="5877963at2759"/>
<feature type="transmembrane region" description="Helical" evidence="8">
    <location>
        <begin position="713"/>
        <end position="738"/>
    </location>
</feature>
<feature type="transmembrane region" description="Helical" evidence="8">
    <location>
        <begin position="1488"/>
        <end position="1509"/>
    </location>
</feature>
<dbReference type="InterPro" id="IPR001991">
    <property type="entry name" value="Na-dicarboxylate_symporter"/>
</dbReference>
<feature type="transmembrane region" description="Helical" evidence="8">
    <location>
        <begin position="1293"/>
        <end position="1318"/>
    </location>
</feature>
<dbReference type="PRINTS" id="PR00173">
    <property type="entry name" value="EDTRNSPORT"/>
</dbReference>
<dbReference type="GO" id="GO:0015293">
    <property type="term" value="F:symporter activity"/>
    <property type="evidence" value="ECO:0007669"/>
    <property type="project" value="UniProtKB-KW"/>
</dbReference>
<feature type="transmembrane region" description="Helical" evidence="8">
    <location>
        <begin position="355"/>
        <end position="380"/>
    </location>
</feature>
<feature type="transmembrane region" description="Helical" evidence="8">
    <location>
        <begin position="270"/>
        <end position="294"/>
    </location>
</feature>
<keyword evidence="4 8" id="KW-0812">Transmembrane</keyword>
<keyword evidence="3" id="KW-1003">Cell membrane</keyword>
<feature type="region of interest" description="Disordered" evidence="7">
    <location>
        <begin position="1135"/>
        <end position="1223"/>
    </location>
</feature>
<feature type="transmembrane region" description="Helical" evidence="8">
    <location>
        <begin position="672"/>
        <end position="693"/>
    </location>
</feature>
<proteinExistence type="predicted"/>
<feature type="transmembrane region" description="Helical" evidence="8">
    <location>
        <begin position="392"/>
        <end position="416"/>
    </location>
</feature>
<feature type="transmembrane region" description="Helical" evidence="8">
    <location>
        <begin position="1057"/>
        <end position="1086"/>
    </location>
</feature>
<dbReference type="STRING" id="74557.A0A1V9ZZR8"/>
<dbReference type="Proteomes" id="UP000243217">
    <property type="component" value="Unassembled WGS sequence"/>
</dbReference>
<keyword evidence="10" id="KW-1185">Reference proteome</keyword>
<dbReference type="GO" id="GO:0005886">
    <property type="term" value="C:plasma membrane"/>
    <property type="evidence" value="ECO:0007669"/>
    <property type="project" value="UniProtKB-SubCell"/>
</dbReference>
<accession>A0A1V9ZZR8</accession>
<evidence type="ECO:0000256" key="1">
    <source>
        <dbReference type="ARBA" id="ARBA00004651"/>
    </source>
</evidence>
<evidence type="ECO:0000256" key="8">
    <source>
        <dbReference type="SAM" id="Phobius"/>
    </source>
</evidence>
<evidence type="ECO:0000256" key="4">
    <source>
        <dbReference type="ARBA" id="ARBA00022692"/>
    </source>
</evidence>
<feature type="transmembrane region" description="Helical" evidence="8">
    <location>
        <begin position="750"/>
        <end position="771"/>
    </location>
</feature>
<protein>
    <submittedName>
        <fullName evidence="9">Dicarboxylate/amino acid:cation (Na or H) symporter (DAACS) family protein</fullName>
    </submittedName>
</protein>
<dbReference type="PANTHER" id="PTHR42865">
    <property type="entry name" value="PROTON/GLUTAMATE-ASPARTATE SYMPORTER"/>
    <property type="match status" value="1"/>
</dbReference>
<feature type="transmembrane region" description="Helical" evidence="8">
    <location>
        <begin position="1565"/>
        <end position="1586"/>
    </location>
</feature>
<organism evidence="9 10">
    <name type="scientific">Thraustotheca clavata</name>
    <dbReference type="NCBI Taxonomy" id="74557"/>
    <lineage>
        <taxon>Eukaryota</taxon>
        <taxon>Sar</taxon>
        <taxon>Stramenopiles</taxon>
        <taxon>Oomycota</taxon>
        <taxon>Saprolegniomycetes</taxon>
        <taxon>Saprolegniales</taxon>
        <taxon>Achlyaceae</taxon>
        <taxon>Thraustotheca</taxon>
    </lineage>
</organism>
<comment type="subcellular location">
    <subcellularLocation>
        <location evidence="1">Cell membrane</location>
        <topology evidence="1">Multi-pass membrane protein</topology>
    </subcellularLocation>
</comment>
<feature type="compositionally biased region" description="Polar residues" evidence="7">
    <location>
        <begin position="1176"/>
        <end position="1186"/>
    </location>
</feature>
<dbReference type="SUPFAM" id="SSF118215">
    <property type="entry name" value="Proton glutamate symport protein"/>
    <property type="match status" value="3"/>
</dbReference>
<evidence type="ECO:0000256" key="7">
    <source>
        <dbReference type="SAM" id="MobiDB-lite"/>
    </source>
</evidence>
<feature type="transmembrane region" description="Helical" evidence="8">
    <location>
        <begin position="981"/>
        <end position="1006"/>
    </location>
</feature>
<feature type="transmembrane region" description="Helical" evidence="8">
    <location>
        <begin position="1443"/>
        <end position="1467"/>
    </location>
</feature>
<sequence>MKSTDGVILFEHELSKDKSHSSRPPVPPGEIYHARTNYLTKQSDEIERQTPVVSQYEGYPNNFLGDRSTAVNSMLYVNQPNLNLLSSIAVILAAGIGVGVGFLLTKLDLSKDAIAWVSLPGNLFVRALRCLMVPTVFCSMSVAIAEVIVLNKTSILSWRTGLTLLLTSLLSTIEGMGVALAYKAMIANNMPVVQTSVNQIPVEFKCSNNMYLEVDKTGLLQCVSPNTSLPTTVFKAHDVNHVFVTNSTLAQLSLTEEVISIIQMIVPENIFNSMCSGSLLSVIAFALPLGYAMAKSHAGDSNTNEVLMLFRQGRNALLIMINIVLRATPIAVAFLIASAVVTYDSTTNKIMTNGGYLIAAFIVGVCVHVFFVLPFVLFAFTRIQPYNYIRRLIPAYVFAFGCASSMATLPVAVTVISQTHQVSRSMAQLIMCLGTPTNMNYAGLYHPVMLVFLATMAGEPLETPHWVVLFFVSLLSSMGTAPVPNAGLVMLLTVWRTIFPDVAMPQAFVFVVAVDFLLDRISTMVNVNGNMIATRILAHHYNEWEDIKIKKTELHCAKHFALFSPLLTMNRKGIYLYVNENDVSPAPGHHQLHVTPGSVSSSNSANDKKRKAPPPHEPSGLRTNFSTRGHEDPDPIIGTPPLIYDDPIMEEAHDAKNMAAAGGNFDSRSGTALVNSLAVIICAAVGVGLGILLAKLGIGSDLQQWMSLPGNLFVRALRCLVVPLVFCSMTVSIAEVFVLNRTSVLTWKTAAVFFMTSSLAALQGMVVAMIFKAAFHPDTTSTQSAANNIPYVALKCVNGHYLNQLTNGSVACLQNTTESAALFDLNDINNVLDISSQFQNLSLTDQIMAIIKLMVTDNIFNSLANGSLLSIIMFALPLGVAVAKSHIGEASTNSLLNLLRQTRNALLSLINAVLYLTPVAVLFLVSSSIVSYNSNASNFASQIGYLALAFISGIACHVLITLPFILFVFTRINPYNYLRQLFPAYVFAFGCSSSMATLPVAVTVIQQTRQVTPGFGQLIMCLGTPVNTNAAGLYYPLMTIFLACASGQGGDLGTPQLFVLFFVSLLGSMGTAPVPNAALVMLMTVWKTVMPNNNLPQAFVYVVAIDFLFDRLCTMTNVNGNMVATRILANQFDDSSSSWSTDHTNSDPTATGIYLFVDEPPSDQGTPYRPPRRNTNDASSSTSSKQADPRRAPSHEVHLRTNFTTRPYGDHRNSGPTTPPRDNLVYDDPIMEEPNKNIAQGAGGFDRRTNAPLVSSLAVIICCGLGVGLGILLASFKASEGVMQWIKLPGDLFVRALECLIVPVVFCTMAVSVAEVVVLKRTSVLSWKTAGVFFLTSFLATVQGMIVALVYKFMIDGSSTKDSKVGIDTSSLLNVTLKCANNQTLHVFPNNSVECASEGATPLGNYFIVDDINKVLTLNSQYAQLSLTDQIIAIISLMVPDNIFAAMSSGTLLSIIVFAFAFGVAVAKSHLGDHNENHLLILLRQVRNALLLFLNAILRVTPVAVLFLISGAIGTTGTTADTFISQAGWLVLAFMTGIFSHVLIVMPALLFIMTRTRPYTYMRQLLPAYVFSFGCSSSMASLPVAVTCVQQTRQVSRQLAQLIMCLGTAVNKNAAGLYYPVMTVYLATASGNSSSFGVPQMVVLFFVSLLGSMGTAPVPNAALVMLMTVWKTASTSAFPQQAFTTVVAIDFFVDRMNTTTNVFGNMIATRILAAHFDEPADTMDEA</sequence>
<evidence type="ECO:0000256" key="5">
    <source>
        <dbReference type="ARBA" id="ARBA00022989"/>
    </source>
</evidence>
<feature type="transmembrane region" description="Helical" evidence="8">
    <location>
        <begin position="1253"/>
        <end position="1273"/>
    </location>
</feature>